<dbReference type="KEGG" id="crx:CRECT_1974"/>
<dbReference type="InterPro" id="IPR003742">
    <property type="entry name" value="RlmH-like"/>
</dbReference>
<evidence type="ECO:0000256" key="5">
    <source>
        <dbReference type="HAMAP-Rule" id="MF_00658"/>
    </source>
</evidence>
<dbReference type="Proteomes" id="UP000502377">
    <property type="component" value="Chromosome"/>
</dbReference>
<feature type="binding site" evidence="5">
    <location>
        <begin position="119"/>
        <end position="124"/>
    </location>
    <ligand>
        <name>S-adenosyl-L-methionine</name>
        <dbReference type="ChEBI" id="CHEBI:59789"/>
    </ligand>
</feature>
<keyword evidence="3 5" id="KW-0949">S-adenosyl-L-methionine</keyword>
<comment type="catalytic activity">
    <reaction evidence="5">
        <text>pseudouridine(1915) in 23S rRNA + S-adenosyl-L-methionine = N(3)-methylpseudouridine(1915) in 23S rRNA + S-adenosyl-L-homocysteine + H(+)</text>
        <dbReference type="Rhea" id="RHEA:42752"/>
        <dbReference type="Rhea" id="RHEA-COMP:10221"/>
        <dbReference type="Rhea" id="RHEA-COMP:10222"/>
        <dbReference type="ChEBI" id="CHEBI:15378"/>
        <dbReference type="ChEBI" id="CHEBI:57856"/>
        <dbReference type="ChEBI" id="CHEBI:59789"/>
        <dbReference type="ChEBI" id="CHEBI:65314"/>
        <dbReference type="ChEBI" id="CHEBI:74486"/>
        <dbReference type="EC" id="2.1.1.177"/>
    </reaction>
</comment>
<comment type="subcellular location">
    <subcellularLocation>
        <location evidence="5">Cytoplasm</location>
    </subcellularLocation>
</comment>
<evidence type="ECO:0000256" key="3">
    <source>
        <dbReference type="ARBA" id="ARBA00022691"/>
    </source>
</evidence>
<dbReference type="CDD" id="cd18081">
    <property type="entry name" value="RlmH-like"/>
    <property type="match status" value="1"/>
</dbReference>
<feature type="binding site" evidence="5">
    <location>
        <position position="100"/>
    </location>
    <ligand>
        <name>S-adenosyl-L-methionine</name>
        <dbReference type="ChEBI" id="CHEBI:59789"/>
    </ligand>
</feature>
<keyword evidence="2 5" id="KW-0808">Transferase</keyword>
<accession>A0A6G5QPI9</accession>
<keyword evidence="5" id="KW-0698">rRNA processing</keyword>
<dbReference type="PIRSF" id="PIRSF004505">
    <property type="entry name" value="MT_bac"/>
    <property type="match status" value="1"/>
</dbReference>
<comment type="subunit">
    <text evidence="5">Homodimer.</text>
</comment>
<keyword evidence="5" id="KW-0963">Cytoplasm</keyword>
<dbReference type="InterPro" id="IPR029026">
    <property type="entry name" value="tRNA_m1G_MTases_N"/>
</dbReference>
<feature type="binding site" evidence="5">
    <location>
        <position position="73"/>
    </location>
    <ligand>
        <name>S-adenosyl-L-methionine</name>
        <dbReference type="ChEBI" id="CHEBI:59789"/>
    </ligand>
</feature>
<reference evidence="6 7" key="1">
    <citation type="submission" date="2016-07" db="EMBL/GenBank/DDBJ databases">
        <title>Comparative genomics of the Campylobacter concisus group.</title>
        <authorList>
            <person name="Miller W.G."/>
            <person name="Yee E."/>
            <person name="Chapman M.H."/>
            <person name="Huynh S."/>
            <person name="Bono J.L."/>
            <person name="On S.L.W."/>
            <person name="StLeger J."/>
            <person name="Foster G."/>
            <person name="Parker C.T."/>
        </authorList>
    </citation>
    <scope>NUCLEOTIDE SEQUENCE [LARGE SCALE GENOMIC DNA]</scope>
    <source>
        <strain evidence="6 7">ATCC 33238</strain>
    </source>
</reference>
<evidence type="ECO:0000256" key="4">
    <source>
        <dbReference type="ARBA" id="ARBA00038303"/>
    </source>
</evidence>
<dbReference type="RefSeq" id="WP_002943747.1">
    <property type="nucleotide sequence ID" value="NZ_CP012543.1"/>
</dbReference>
<evidence type="ECO:0000256" key="1">
    <source>
        <dbReference type="ARBA" id="ARBA00022603"/>
    </source>
</evidence>
<dbReference type="EC" id="2.1.1.177" evidence="5"/>
<dbReference type="AlphaFoldDB" id="A0A6G5QPI9"/>
<dbReference type="PANTHER" id="PTHR33603:SF1">
    <property type="entry name" value="RIBOSOMAL RNA LARGE SUBUNIT METHYLTRANSFERASE H"/>
    <property type="match status" value="1"/>
</dbReference>
<sequence length="151" mass="17222">MEISVFCIQKSKRENFENEIKDYAKMSSKFAKISDVVIFNDKIAKAQSKGREEALKAYDEVYEPNLNGFCVALDEAGREFNSEEFAKLISDKAQISFFIGGAYGLSQNFKQKADVVVSLSRMTMAHKIAKLMLYEQIFRALCINKGHPYHK</sequence>
<dbReference type="GO" id="GO:0005737">
    <property type="term" value="C:cytoplasm"/>
    <property type="evidence" value="ECO:0007669"/>
    <property type="project" value="UniProtKB-SubCell"/>
</dbReference>
<proteinExistence type="inferred from homology"/>
<dbReference type="InterPro" id="IPR029028">
    <property type="entry name" value="Alpha/beta_knot_MTases"/>
</dbReference>
<dbReference type="HAMAP" id="MF_00658">
    <property type="entry name" value="23SrRNA_methyltr_H"/>
    <property type="match status" value="1"/>
</dbReference>
<evidence type="ECO:0000313" key="7">
    <source>
        <dbReference type="Proteomes" id="UP000502377"/>
    </source>
</evidence>
<evidence type="ECO:0000313" key="6">
    <source>
        <dbReference type="EMBL" id="QCD47580.1"/>
    </source>
</evidence>
<dbReference type="PANTHER" id="PTHR33603">
    <property type="entry name" value="METHYLTRANSFERASE"/>
    <property type="match status" value="1"/>
</dbReference>
<dbReference type="GO" id="GO:0070038">
    <property type="term" value="F:rRNA (pseudouridine-N3-)-methyltransferase activity"/>
    <property type="evidence" value="ECO:0007669"/>
    <property type="project" value="UniProtKB-UniRule"/>
</dbReference>
<comment type="function">
    <text evidence="5">Specifically methylates the pseudouridine at position 1915 (m3Psi1915) in 23S rRNA.</text>
</comment>
<dbReference type="EMBL" id="CP012543">
    <property type="protein sequence ID" value="QCD47580.1"/>
    <property type="molecule type" value="Genomic_DNA"/>
</dbReference>
<organism evidence="6 7">
    <name type="scientific">Campylobacter rectus</name>
    <name type="common">Wolinella recta</name>
    <dbReference type="NCBI Taxonomy" id="203"/>
    <lineage>
        <taxon>Bacteria</taxon>
        <taxon>Pseudomonadati</taxon>
        <taxon>Campylobacterota</taxon>
        <taxon>Epsilonproteobacteria</taxon>
        <taxon>Campylobacterales</taxon>
        <taxon>Campylobacteraceae</taxon>
        <taxon>Campylobacter</taxon>
    </lineage>
</organism>
<dbReference type="Pfam" id="PF02590">
    <property type="entry name" value="SPOUT_MTase"/>
    <property type="match status" value="1"/>
</dbReference>
<protein>
    <recommendedName>
        <fullName evidence="5">Ribosomal RNA large subunit methyltransferase H</fullName>
        <ecNumber evidence="5">2.1.1.177</ecNumber>
    </recommendedName>
    <alternativeName>
        <fullName evidence="5">23S rRNA (pseudouridine1915-N3)-methyltransferase</fullName>
    </alternativeName>
    <alternativeName>
        <fullName evidence="5">23S rRNA m3Psi1915 methyltransferase</fullName>
    </alternativeName>
    <alternativeName>
        <fullName evidence="5">rRNA (pseudouridine-N3-)-methyltransferase RlmH</fullName>
    </alternativeName>
</protein>
<name>A0A6G5QPI9_CAMRE</name>
<dbReference type="Gene3D" id="3.40.1280.10">
    <property type="match status" value="1"/>
</dbReference>
<keyword evidence="1 5" id="KW-0489">Methyltransferase</keyword>
<dbReference type="SUPFAM" id="SSF75217">
    <property type="entry name" value="alpha/beta knot"/>
    <property type="match status" value="1"/>
</dbReference>
<evidence type="ECO:0000256" key="2">
    <source>
        <dbReference type="ARBA" id="ARBA00022679"/>
    </source>
</evidence>
<gene>
    <name evidence="5" type="primary">rlmH</name>
    <name evidence="6" type="ORF">CRECT_1974</name>
</gene>
<comment type="similarity">
    <text evidence="4 5">Belongs to the RNA methyltransferase RlmH family.</text>
</comment>